<feature type="transmembrane region" description="Helical" evidence="7">
    <location>
        <begin position="12"/>
        <end position="35"/>
    </location>
</feature>
<keyword evidence="4 7" id="KW-0812">Transmembrane</keyword>
<reference evidence="9" key="2">
    <citation type="submission" date="2021-08" db="EMBL/GenBank/DDBJ databases">
        <authorList>
            <person name="Dalcin Martins P."/>
        </authorList>
    </citation>
    <scope>NUCLEOTIDE SEQUENCE</scope>
    <source>
        <strain evidence="9">MAG_39</strain>
    </source>
</reference>
<dbReference type="PANTHER" id="PTHR34582:SF6">
    <property type="entry name" value="UPF0702 TRANSMEMBRANE PROTEIN YCAP"/>
    <property type="match status" value="1"/>
</dbReference>
<dbReference type="InterPro" id="IPR007353">
    <property type="entry name" value="DUF421"/>
</dbReference>
<evidence type="ECO:0000256" key="3">
    <source>
        <dbReference type="ARBA" id="ARBA00022475"/>
    </source>
</evidence>
<accession>A0A953JBC7</accession>
<keyword evidence="3" id="KW-1003">Cell membrane</keyword>
<reference evidence="9" key="1">
    <citation type="journal article" date="2021" name="bioRxiv">
        <title>Unraveling nitrogen, sulfur and carbon metabolic pathways and microbial community transcriptional responses to substrate deprivation and toxicity stresses in a bioreactor mimicking anoxic brackish coastal sediment conditions.</title>
        <authorList>
            <person name="Martins P.D."/>
            <person name="Echeveste M.J."/>
            <person name="Arshad A."/>
            <person name="Kurth J."/>
            <person name="Ouboter H."/>
            <person name="Jetten M.S.M."/>
            <person name="Welte C.U."/>
        </authorList>
    </citation>
    <scope>NUCLEOTIDE SEQUENCE</scope>
    <source>
        <strain evidence="9">MAG_39</strain>
    </source>
</reference>
<evidence type="ECO:0000259" key="8">
    <source>
        <dbReference type="Pfam" id="PF04239"/>
    </source>
</evidence>
<keyword evidence="5 7" id="KW-1133">Transmembrane helix</keyword>
<evidence type="ECO:0000313" key="9">
    <source>
        <dbReference type="EMBL" id="MBZ0155990.1"/>
    </source>
</evidence>
<dbReference type="Pfam" id="PF04239">
    <property type="entry name" value="DUF421"/>
    <property type="match status" value="1"/>
</dbReference>
<dbReference type="Gene3D" id="3.30.240.20">
    <property type="entry name" value="bsu07140 like domains"/>
    <property type="match status" value="1"/>
</dbReference>
<evidence type="ECO:0000256" key="6">
    <source>
        <dbReference type="ARBA" id="ARBA00023136"/>
    </source>
</evidence>
<gene>
    <name evidence="9" type="ORF">K8I29_07210</name>
</gene>
<dbReference type="PANTHER" id="PTHR34582">
    <property type="entry name" value="UPF0702 TRANSMEMBRANE PROTEIN YCAP"/>
    <property type="match status" value="1"/>
</dbReference>
<evidence type="ECO:0000256" key="5">
    <source>
        <dbReference type="ARBA" id="ARBA00022989"/>
    </source>
</evidence>
<evidence type="ECO:0000313" key="10">
    <source>
        <dbReference type="Proteomes" id="UP000705867"/>
    </source>
</evidence>
<comment type="similarity">
    <text evidence="2">Belongs to the UPF0702 family.</text>
</comment>
<sequence length="131" mass="14726">MFFDSWQGLVRVAVVGILAFAVLIYLQYAVTWLSVRFSKFQHFTKAEPALLFHKGQFLYKAMKKERVTEEEITAAVREQKIPSLEGAEAVVLETDGTFSVVRRSEAEASSSLSYVKKTEKELLATEQGVSS</sequence>
<dbReference type="EMBL" id="JAIOIV010000060">
    <property type="protein sequence ID" value="MBZ0155990.1"/>
    <property type="molecule type" value="Genomic_DNA"/>
</dbReference>
<evidence type="ECO:0000256" key="4">
    <source>
        <dbReference type="ARBA" id="ARBA00022692"/>
    </source>
</evidence>
<protein>
    <submittedName>
        <fullName evidence="9">DUF421 domain-containing protein</fullName>
    </submittedName>
</protein>
<dbReference type="Proteomes" id="UP000705867">
    <property type="component" value="Unassembled WGS sequence"/>
</dbReference>
<dbReference type="GO" id="GO:0005886">
    <property type="term" value="C:plasma membrane"/>
    <property type="evidence" value="ECO:0007669"/>
    <property type="project" value="UniProtKB-SubCell"/>
</dbReference>
<comment type="subcellular location">
    <subcellularLocation>
        <location evidence="1">Cell membrane</location>
        <topology evidence="1">Multi-pass membrane protein</topology>
    </subcellularLocation>
</comment>
<evidence type="ECO:0000256" key="1">
    <source>
        <dbReference type="ARBA" id="ARBA00004651"/>
    </source>
</evidence>
<comment type="caution">
    <text evidence="9">The sequence shown here is derived from an EMBL/GenBank/DDBJ whole genome shotgun (WGS) entry which is preliminary data.</text>
</comment>
<dbReference type="AlphaFoldDB" id="A0A953JBC7"/>
<keyword evidence="6 7" id="KW-0472">Membrane</keyword>
<evidence type="ECO:0000256" key="2">
    <source>
        <dbReference type="ARBA" id="ARBA00006448"/>
    </source>
</evidence>
<evidence type="ECO:0000256" key="7">
    <source>
        <dbReference type="SAM" id="Phobius"/>
    </source>
</evidence>
<proteinExistence type="inferred from homology"/>
<name>A0A953JBC7_9BACT</name>
<dbReference type="InterPro" id="IPR023090">
    <property type="entry name" value="UPF0702_alpha/beta_dom_sf"/>
</dbReference>
<organism evidence="9 10">
    <name type="scientific">Candidatus Nitrobium versatile</name>
    <dbReference type="NCBI Taxonomy" id="2884831"/>
    <lineage>
        <taxon>Bacteria</taxon>
        <taxon>Pseudomonadati</taxon>
        <taxon>Nitrospirota</taxon>
        <taxon>Nitrospiria</taxon>
        <taxon>Nitrospirales</taxon>
        <taxon>Nitrospiraceae</taxon>
        <taxon>Candidatus Nitrobium</taxon>
    </lineage>
</organism>
<feature type="domain" description="YetF C-terminal" evidence="8">
    <location>
        <begin position="36"/>
        <end position="109"/>
    </location>
</feature>